<keyword evidence="2" id="KW-1185">Reference proteome</keyword>
<sequence>MTDQIDTPPSRVPPVRVPGEFDLEHDIVIADKVVLPAGTRIRVAKPMGGALRGSNLGGLVRMDFDQVRLVAPRCTTPILHPHLIDAMDPADVTQIAGEFVDFLLPTATKEALFPSA</sequence>
<dbReference type="RefSeq" id="WP_114688416.1">
    <property type="nucleotide sequence ID" value="NZ_QQNB01000003.1"/>
</dbReference>
<dbReference type="OrthoDB" id="7366507at2"/>
<evidence type="ECO:0000313" key="2">
    <source>
        <dbReference type="Proteomes" id="UP000253918"/>
    </source>
</evidence>
<proteinExistence type="predicted"/>
<comment type="caution">
    <text evidence="1">The sequence shown here is derived from an EMBL/GenBank/DDBJ whole genome shotgun (WGS) entry which is preliminary data.</text>
</comment>
<organism evidence="1 2">
    <name type="scientific">Sphingomonas aracearum</name>
    <dbReference type="NCBI Taxonomy" id="2283317"/>
    <lineage>
        <taxon>Bacteria</taxon>
        <taxon>Pseudomonadati</taxon>
        <taxon>Pseudomonadota</taxon>
        <taxon>Alphaproteobacteria</taxon>
        <taxon>Sphingomonadales</taxon>
        <taxon>Sphingomonadaceae</taxon>
        <taxon>Sphingomonas</taxon>
    </lineage>
</organism>
<accession>A0A369VU10</accession>
<gene>
    <name evidence="1" type="ORF">DVW87_13905</name>
</gene>
<dbReference type="EMBL" id="QQNB01000003">
    <property type="protein sequence ID" value="RDE04680.1"/>
    <property type="molecule type" value="Genomic_DNA"/>
</dbReference>
<reference evidence="1 2" key="1">
    <citation type="submission" date="2018-07" db="EMBL/GenBank/DDBJ databases">
        <title>a novel species of Sphingomonas isolated from the rhizosphere soil of Araceae plant.</title>
        <authorList>
            <person name="Zhiyong W."/>
            <person name="Qinglan Z."/>
            <person name="Zhiwei F."/>
            <person name="Ding X."/>
            <person name="Gejiao W."/>
            <person name="Shixue Z."/>
        </authorList>
    </citation>
    <scope>NUCLEOTIDE SEQUENCE [LARGE SCALE GENOMIC DNA]</scope>
    <source>
        <strain evidence="1 2">WZY 27</strain>
    </source>
</reference>
<name>A0A369VU10_9SPHN</name>
<evidence type="ECO:0000313" key="1">
    <source>
        <dbReference type="EMBL" id="RDE04680.1"/>
    </source>
</evidence>
<protein>
    <submittedName>
        <fullName evidence="1">Phage tail assembly protein</fullName>
    </submittedName>
</protein>
<dbReference type="Proteomes" id="UP000253918">
    <property type="component" value="Unassembled WGS sequence"/>
</dbReference>
<dbReference type="AlphaFoldDB" id="A0A369VU10"/>